<evidence type="ECO:0000313" key="1">
    <source>
        <dbReference type="EMBL" id="UNH61223.1"/>
    </source>
</evidence>
<dbReference type="Proteomes" id="UP000829362">
    <property type="component" value="Segment"/>
</dbReference>
<dbReference type="EMBL" id="OL473597">
    <property type="protein sequence ID" value="UNH61223.1"/>
    <property type="molecule type" value="Genomic_DNA"/>
</dbReference>
<evidence type="ECO:0000313" key="2">
    <source>
        <dbReference type="Proteomes" id="UP000829362"/>
    </source>
</evidence>
<name>A0AC61TSM1_9CAUD</name>
<accession>A0AC61TSM1</accession>
<sequence length="101" mass="11696">MNLIKLSHREDFGHEWYAQILNTGKHVPKPFKNWSLIQASVSWNDFPGWPYIKISSGTGSLLSIMFWTYKFGFDIGIIERTWDWGRLDQALEDFDSANGVA</sequence>
<keyword evidence="2" id="KW-1185">Reference proteome</keyword>
<proteinExistence type="predicted"/>
<gene>
    <name evidence="1" type="ORF">SSZBM1_106</name>
</gene>
<organism evidence="1 2">
    <name type="scientific">Synechococcus phage S-SZBM1</name>
    <dbReference type="NCBI Taxonomy" id="2926475"/>
    <lineage>
        <taxon>Viruses</taxon>
        <taxon>Duplodnaviria</taxon>
        <taxon>Heunggongvirae</taxon>
        <taxon>Uroviricota</taxon>
        <taxon>Caudoviricetes</taxon>
        <taxon>Pantevenvirales</taxon>
        <taxon>Kyanoviridae</taxon>
        <taxon>Shenzhenivirus</taxon>
        <taxon>Shenzhenivirus sszbm1</taxon>
    </lineage>
</organism>
<protein>
    <submittedName>
        <fullName evidence="1">Uncharacterized protein</fullName>
    </submittedName>
</protein>
<reference evidence="1" key="1">
    <citation type="submission" date="2021-11" db="EMBL/GenBank/DDBJ databases">
        <authorList>
            <person name="Rong C."/>
            <person name="Yang Y."/>
            <person name="Li S."/>
            <person name="Zhou K."/>
            <person name="Xu Y."/>
            <person name="Zhang R."/>
            <person name="Zhang Y."/>
        </authorList>
    </citation>
    <scope>NUCLEOTIDE SEQUENCE</scope>
</reference>